<dbReference type="InterPro" id="IPR051158">
    <property type="entry name" value="Metallophosphoesterase_sf"/>
</dbReference>
<dbReference type="SUPFAM" id="SSF56300">
    <property type="entry name" value="Metallo-dependent phosphatases"/>
    <property type="match status" value="1"/>
</dbReference>
<evidence type="ECO:0000313" key="4">
    <source>
        <dbReference type="Proteomes" id="UP000061660"/>
    </source>
</evidence>
<dbReference type="GO" id="GO:0009245">
    <property type="term" value="P:lipid A biosynthetic process"/>
    <property type="evidence" value="ECO:0007669"/>
    <property type="project" value="TreeGrafter"/>
</dbReference>
<organism evidence="3 4">
    <name type="scientific">Paenibacillus naphthalenovorans</name>
    <dbReference type="NCBI Taxonomy" id="162209"/>
    <lineage>
        <taxon>Bacteria</taxon>
        <taxon>Bacillati</taxon>
        <taxon>Bacillota</taxon>
        <taxon>Bacilli</taxon>
        <taxon>Bacillales</taxon>
        <taxon>Paenibacillaceae</taxon>
        <taxon>Paenibacillus</taxon>
    </lineage>
</organism>
<accession>A0A0U2WBA3</accession>
<dbReference type="RefSeq" id="WP_062410307.1">
    <property type="nucleotide sequence ID" value="NZ_BJCS01000013.1"/>
</dbReference>
<dbReference type="NCBIfam" id="TIGR01409">
    <property type="entry name" value="TAT_signal_seq"/>
    <property type="match status" value="1"/>
</dbReference>
<keyword evidence="1" id="KW-0479">Metal-binding</keyword>
<dbReference type="Proteomes" id="UP000061660">
    <property type="component" value="Chromosome"/>
</dbReference>
<dbReference type="CDD" id="cd07385">
    <property type="entry name" value="MPP_YkuE_C"/>
    <property type="match status" value="1"/>
</dbReference>
<dbReference type="PANTHER" id="PTHR31302">
    <property type="entry name" value="TRANSMEMBRANE PROTEIN WITH METALLOPHOSPHOESTERASE DOMAIN-RELATED"/>
    <property type="match status" value="1"/>
</dbReference>
<reference evidence="3 4" key="2">
    <citation type="journal article" date="2016" name="Genome Announc.">
        <title>Complete Genome Sequences of Two Interactive Moderate Thermophiles, Paenibacillus napthalenovorans 32O-Y and Paenibacillus sp. 32O-W.</title>
        <authorList>
            <person name="Butler R.R.III."/>
            <person name="Wang J."/>
            <person name="Stark B.C."/>
            <person name="Pombert J.F."/>
        </authorList>
    </citation>
    <scope>NUCLEOTIDE SEQUENCE [LARGE SCALE GENOMIC DNA]</scope>
    <source>
        <strain evidence="3 4">32O-Y</strain>
    </source>
</reference>
<dbReference type="InterPro" id="IPR019546">
    <property type="entry name" value="TAT_signal_bac_arc"/>
</dbReference>
<evidence type="ECO:0000256" key="1">
    <source>
        <dbReference type="ARBA" id="ARBA00022723"/>
    </source>
</evidence>
<evidence type="ECO:0000313" key="3">
    <source>
        <dbReference type="EMBL" id="ALS24749.1"/>
    </source>
</evidence>
<keyword evidence="2" id="KW-0378">Hydrolase</keyword>
<dbReference type="InterPro" id="IPR006311">
    <property type="entry name" value="TAT_signal"/>
</dbReference>
<evidence type="ECO:0000256" key="2">
    <source>
        <dbReference type="ARBA" id="ARBA00022801"/>
    </source>
</evidence>
<dbReference type="Pfam" id="PF00149">
    <property type="entry name" value="Metallophos"/>
    <property type="match status" value="1"/>
</dbReference>
<dbReference type="InterPro" id="IPR004843">
    <property type="entry name" value="Calcineurin-like_PHP"/>
</dbReference>
<dbReference type="PANTHER" id="PTHR31302:SF31">
    <property type="entry name" value="PHOSPHODIESTERASE YAEI"/>
    <property type="match status" value="1"/>
</dbReference>
<sequence length="292" mass="32446" precursor="true">MDLSTRKAKRKLSRRTFLKKAALTAAGIIALPPTAYGYARYAERRWLEVNKVTLSLPRLPQGMDGIRIVQFSDVHLGFHYDTDELFRLAETINGLQPDIICFTGDLVDYEIGKDGVRYAEALANMKAALGKFSVLGNHDYFNESAEVAGLLTEGGFRMLRNDLAAVQHGGSTMWIAGVEDMWMGKPDVKEATRLAKPKDFVMLLAHCPDFADVAVDHQVDLQLSGHTHGGQVRIPLLGHVVTPKYGKKYVIGGYTIGDHKLQLYVNRGIGVSQHPIRFLCRPELTVLTLRQA</sequence>
<dbReference type="PATRIC" id="fig|162209.4.peg.4711"/>
<dbReference type="OrthoDB" id="9780884at2"/>
<proteinExistence type="predicted"/>
<dbReference type="GO" id="GO:0046872">
    <property type="term" value="F:metal ion binding"/>
    <property type="evidence" value="ECO:0007669"/>
    <property type="project" value="UniProtKB-KW"/>
</dbReference>
<dbReference type="PROSITE" id="PS51318">
    <property type="entry name" value="TAT"/>
    <property type="match status" value="1"/>
</dbReference>
<dbReference type="EMBL" id="CP013652">
    <property type="protein sequence ID" value="ALS24749.1"/>
    <property type="molecule type" value="Genomic_DNA"/>
</dbReference>
<keyword evidence="4" id="KW-1185">Reference proteome</keyword>
<reference evidence="4" key="1">
    <citation type="submission" date="2015-12" db="EMBL/GenBank/DDBJ databases">
        <title>Complete genome sequences of two moderately thermophilic Paenibacillus species.</title>
        <authorList>
            <person name="Butler R.III."/>
            <person name="Wang J."/>
            <person name="Stark B.C."/>
            <person name="Pombert J.-F."/>
        </authorList>
    </citation>
    <scope>NUCLEOTIDE SEQUENCE [LARGE SCALE GENOMIC DNA]</scope>
    <source>
        <strain evidence="4">32O-Y</strain>
    </source>
</reference>
<name>A0A0U2WBA3_9BACL</name>
<protein>
    <submittedName>
        <fullName evidence="3">Phosphodiesterase YaeI</fullName>
    </submittedName>
</protein>
<dbReference type="AlphaFoldDB" id="A0A0U2WBA3"/>
<dbReference type="GO" id="GO:0008758">
    <property type="term" value="F:UDP-2,3-diacylglucosamine hydrolase activity"/>
    <property type="evidence" value="ECO:0007669"/>
    <property type="project" value="TreeGrafter"/>
</dbReference>
<dbReference type="KEGG" id="pnp:IJ22_44630"/>
<gene>
    <name evidence="3" type="ORF">IJ22_44630</name>
</gene>
<dbReference type="InterPro" id="IPR029052">
    <property type="entry name" value="Metallo-depent_PP-like"/>
</dbReference>
<dbReference type="Gene3D" id="3.60.21.10">
    <property type="match status" value="1"/>
</dbReference>
<dbReference type="GO" id="GO:0016020">
    <property type="term" value="C:membrane"/>
    <property type="evidence" value="ECO:0007669"/>
    <property type="project" value="GOC"/>
</dbReference>